<dbReference type="Gene3D" id="3.40.50.10680">
    <property type="entry name" value="CofD-like domains"/>
    <property type="match status" value="1"/>
</dbReference>
<dbReference type="Proteomes" id="UP000823824">
    <property type="component" value="Unassembled WGS sequence"/>
</dbReference>
<comment type="similarity">
    <text evidence="2">Belongs to the gluconeogenesis factor family.</text>
</comment>
<evidence type="ECO:0000256" key="1">
    <source>
        <dbReference type="ARBA" id="ARBA00022490"/>
    </source>
</evidence>
<evidence type="ECO:0000256" key="2">
    <source>
        <dbReference type="HAMAP-Rule" id="MF_00973"/>
    </source>
</evidence>
<accession>A0A9D2LIG6</accession>
<dbReference type="InterPro" id="IPR010119">
    <property type="entry name" value="Gluconeogen_factor"/>
</dbReference>
<dbReference type="NCBIfam" id="TIGR01826">
    <property type="entry name" value="CofD_related"/>
    <property type="match status" value="1"/>
</dbReference>
<dbReference type="HAMAP" id="MF_00973">
    <property type="entry name" value="Gluconeogen_factor"/>
    <property type="match status" value="1"/>
</dbReference>
<dbReference type="GO" id="GO:0043743">
    <property type="term" value="F:LPPG:FO 2-phospho-L-lactate transferase activity"/>
    <property type="evidence" value="ECO:0007669"/>
    <property type="project" value="InterPro"/>
</dbReference>
<comment type="caution">
    <text evidence="3">The sequence shown here is derived from an EMBL/GenBank/DDBJ whole genome shotgun (WGS) entry which is preliminary data.</text>
</comment>
<dbReference type="GO" id="GO:0008360">
    <property type="term" value="P:regulation of cell shape"/>
    <property type="evidence" value="ECO:0007669"/>
    <property type="project" value="UniProtKB-UniRule"/>
</dbReference>
<proteinExistence type="inferred from homology"/>
<dbReference type="InterPro" id="IPR002882">
    <property type="entry name" value="CofD"/>
</dbReference>
<reference evidence="3" key="2">
    <citation type="submission" date="2021-04" db="EMBL/GenBank/DDBJ databases">
        <authorList>
            <person name="Gilroy R."/>
        </authorList>
    </citation>
    <scope>NUCLEOTIDE SEQUENCE</scope>
    <source>
        <strain evidence="3">ChiBcec18-1249</strain>
    </source>
</reference>
<protein>
    <recommendedName>
        <fullName evidence="2">Putative gluconeogenesis factor</fullName>
    </recommendedName>
</protein>
<evidence type="ECO:0000313" key="3">
    <source>
        <dbReference type="EMBL" id="HJB13242.1"/>
    </source>
</evidence>
<dbReference type="GO" id="GO:0005737">
    <property type="term" value="C:cytoplasm"/>
    <property type="evidence" value="ECO:0007669"/>
    <property type="project" value="UniProtKB-SubCell"/>
</dbReference>
<dbReference type="CDD" id="cd07187">
    <property type="entry name" value="YvcK_like"/>
    <property type="match status" value="1"/>
</dbReference>
<gene>
    <name evidence="3" type="ORF">H9787_05975</name>
</gene>
<dbReference type="Pfam" id="PF01933">
    <property type="entry name" value="CofD"/>
    <property type="match status" value="1"/>
</dbReference>
<dbReference type="EMBL" id="DWZJ01000050">
    <property type="protein sequence ID" value="HJB13242.1"/>
    <property type="molecule type" value="Genomic_DNA"/>
</dbReference>
<dbReference type="AlphaFoldDB" id="A0A9D2LIG6"/>
<dbReference type="SUPFAM" id="SSF142338">
    <property type="entry name" value="CofD-like"/>
    <property type="match status" value="1"/>
</dbReference>
<comment type="function">
    <text evidence="2">Required for morphogenesis under gluconeogenic growth conditions.</text>
</comment>
<reference evidence="3" key="1">
    <citation type="journal article" date="2021" name="PeerJ">
        <title>Extensive microbial diversity within the chicken gut microbiome revealed by metagenomics and culture.</title>
        <authorList>
            <person name="Gilroy R."/>
            <person name="Ravi A."/>
            <person name="Getino M."/>
            <person name="Pursley I."/>
            <person name="Horton D.L."/>
            <person name="Alikhan N.F."/>
            <person name="Baker D."/>
            <person name="Gharbi K."/>
            <person name="Hall N."/>
            <person name="Watson M."/>
            <person name="Adriaenssens E.M."/>
            <person name="Foster-Nyarko E."/>
            <person name="Jarju S."/>
            <person name="Secka A."/>
            <person name="Antonio M."/>
            <person name="Oren A."/>
            <person name="Chaudhuri R.R."/>
            <person name="La Ragione R."/>
            <person name="Hildebrand F."/>
            <person name="Pallen M.J."/>
        </authorList>
    </citation>
    <scope>NUCLEOTIDE SEQUENCE</scope>
    <source>
        <strain evidence="3">ChiBcec18-1249</strain>
    </source>
</reference>
<keyword evidence="1 2" id="KW-0963">Cytoplasm</keyword>
<organism evidence="3 4">
    <name type="scientific">Candidatus Oscillibacter excrementigallinarum</name>
    <dbReference type="NCBI Taxonomy" id="2838716"/>
    <lineage>
        <taxon>Bacteria</taxon>
        <taxon>Bacillati</taxon>
        <taxon>Bacillota</taxon>
        <taxon>Clostridia</taxon>
        <taxon>Eubacteriales</taxon>
        <taxon>Oscillospiraceae</taxon>
        <taxon>Oscillibacter</taxon>
    </lineage>
</organism>
<evidence type="ECO:0000313" key="4">
    <source>
        <dbReference type="Proteomes" id="UP000823824"/>
    </source>
</evidence>
<dbReference type="InterPro" id="IPR038136">
    <property type="entry name" value="CofD-like_dom_sf"/>
</dbReference>
<dbReference type="PANTHER" id="PTHR30135">
    <property type="entry name" value="UNCHARACTERIZED PROTEIN YVCK-RELATED"/>
    <property type="match status" value="1"/>
</dbReference>
<name>A0A9D2LIG6_9FIRM</name>
<dbReference type="PANTHER" id="PTHR30135:SF3">
    <property type="entry name" value="GLUCONEOGENESIS FACTOR-RELATED"/>
    <property type="match status" value="1"/>
</dbReference>
<comment type="subcellular location">
    <subcellularLocation>
        <location evidence="2">Cytoplasm</location>
    </subcellularLocation>
</comment>
<sequence>MNSREYRVPRAHGPKVAVIGGGHGLSTMLRGLKQYTENIAAIVTVADDGGGSGMLRQDLGMPPPGDIRNCMEALANTEPVMRELLHYRFTEGSLAGQSFGNLFLAALNGISPSFDVAVSRMSEVLAVTGRVLPVTTADVQLEAEFENGATVVGESKIFYCKKKEDCRIRQVRLVPAHPKALPAALSAIAGADMIVLGPGSLYTSIIPNLLVEGIVEAIQASDALKIYVCNVMTQEGETENYTVSDHIAALFAHSAPGLFDLCLINSSPIPKAVAARYAEEGAERIRYDKAACAALGVEIVERPVATVENGFVRHDPQALARELILLHAERNVRIAGDRFGGRADAYRKEGGK</sequence>